<keyword evidence="2" id="KW-1185">Reference proteome</keyword>
<dbReference type="eggNOG" id="ENOG50337C5">
    <property type="taxonomic scope" value="Bacteria"/>
</dbReference>
<evidence type="ECO:0000313" key="2">
    <source>
        <dbReference type="Proteomes" id="UP000008461"/>
    </source>
</evidence>
<organism evidence="1 2">
    <name type="scientific">Haliscomenobacter hydrossis (strain ATCC 27775 / DSM 1100 / LMG 10767 / O)</name>
    <dbReference type="NCBI Taxonomy" id="760192"/>
    <lineage>
        <taxon>Bacteria</taxon>
        <taxon>Pseudomonadati</taxon>
        <taxon>Bacteroidota</taxon>
        <taxon>Saprospiria</taxon>
        <taxon>Saprospirales</taxon>
        <taxon>Haliscomenobacteraceae</taxon>
        <taxon>Haliscomenobacter</taxon>
    </lineage>
</organism>
<dbReference type="KEGG" id="hhy:Halhy_2345"/>
<dbReference type="AlphaFoldDB" id="F4KV95"/>
<evidence type="ECO:0000313" key="1">
    <source>
        <dbReference type="EMBL" id="AEE50221.1"/>
    </source>
</evidence>
<dbReference type="RefSeq" id="WP_013764770.1">
    <property type="nucleotide sequence ID" value="NC_015510.1"/>
</dbReference>
<protein>
    <submittedName>
        <fullName evidence="1">Uncharacterized protein</fullName>
    </submittedName>
</protein>
<dbReference type="OrthoDB" id="9804173at2"/>
<proteinExistence type="predicted"/>
<dbReference type="Proteomes" id="UP000008461">
    <property type="component" value="Chromosome"/>
</dbReference>
<gene>
    <name evidence="1" type="ordered locus">Halhy_2345</name>
</gene>
<sequence length="440" mass="51381">MKTISKSEFKNLAEDSYTEIFASKKGKILYYYKSNDESLLGTALFNKRENTYDGLILCQDVNNSFKKFNERIGFSYIETALDWISYQFSWYTEGLGKPSLSQFQNNKSPTKNTNIKTLINQIELACSPMSNYDFKYLRDDKLVQAILRESNLYIIAQRSELSFENLIVDKNGEYIKFEIHQKGNAQVLKCKLPYFQPNIATDPNREIHLYLGSHVRNKEFKTQPYNDIHGIKFYHSYVKPENFIVYLSPEVFIINWEKGYFQAEVEGDFREFLRYKLHYIGKATDQDIWKRLTGHETLQDILAIEYPFNYGSLPTHEIALLFLKFRDNLTISSFDENSSPEDMVNSLLGYNMPEQRTIYLDAEKALVKAMLPKHNKIKFKNYPKSKDGLEKHNFSSVSYTLMNPITLISEQGEIEGGIDYMGGDTIIVKDNRNMEIIKYK</sequence>
<accession>F4KV95</accession>
<reference key="2">
    <citation type="submission" date="2011-04" db="EMBL/GenBank/DDBJ databases">
        <title>Complete sequence of chromosome of Haliscomenobacter hydrossis DSM 1100.</title>
        <authorList>
            <consortium name="US DOE Joint Genome Institute (JGI-PGF)"/>
            <person name="Lucas S."/>
            <person name="Han J."/>
            <person name="Lapidus A."/>
            <person name="Bruce D."/>
            <person name="Goodwin L."/>
            <person name="Pitluck S."/>
            <person name="Peters L."/>
            <person name="Kyrpides N."/>
            <person name="Mavromatis K."/>
            <person name="Ivanova N."/>
            <person name="Ovchinnikova G."/>
            <person name="Pagani I."/>
            <person name="Daligault H."/>
            <person name="Detter J.C."/>
            <person name="Han C."/>
            <person name="Land M."/>
            <person name="Hauser L."/>
            <person name="Markowitz V."/>
            <person name="Cheng J.-F."/>
            <person name="Hugenholtz P."/>
            <person name="Woyke T."/>
            <person name="Wu D."/>
            <person name="Verbarg S."/>
            <person name="Frueling A."/>
            <person name="Brambilla E."/>
            <person name="Klenk H.-P."/>
            <person name="Eisen J.A."/>
        </authorList>
    </citation>
    <scope>NUCLEOTIDE SEQUENCE</scope>
    <source>
        <strain>DSM 1100</strain>
    </source>
</reference>
<dbReference type="HOGENOM" id="CLU_622230_0_0_10"/>
<name>F4KV95_HALH1</name>
<reference evidence="1 2" key="1">
    <citation type="journal article" date="2011" name="Stand. Genomic Sci.">
        <title>Complete genome sequence of Haliscomenobacter hydrossis type strain (O).</title>
        <authorList>
            <consortium name="US DOE Joint Genome Institute (JGI-PGF)"/>
            <person name="Daligault H."/>
            <person name="Lapidus A."/>
            <person name="Zeytun A."/>
            <person name="Nolan M."/>
            <person name="Lucas S."/>
            <person name="Del Rio T.G."/>
            <person name="Tice H."/>
            <person name="Cheng J.F."/>
            <person name="Tapia R."/>
            <person name="Han C."/>
            <person name="Goodwin L."/>
            <person name="Pitluck S."/>
            <person name="Liolios K."/>
            <person name="Pagani I."/>
            <person name="Ivanova N."/>
            <person name="Huntemann M."/>
            <person name="Mavromatis K."/>
            <person name="Mikhailova N."/>
            <person name="Pati A."/>
            <person name="Chen A."/>
            <person name="Palaniappan K."/>
            <person name="Land M."/>
            <person name="Hauser L."/>
            <person name="Brambilla E.M."/>
            <person name="Rohde M."/>
            <person name="Verbarg S."/>
            <person name="Goker M."/>
            <person name="Bristow J."/>
            <person name="Eisen J.A."/>
            <person name="Markowitz V."/>
            <person name="Hugenholtz P."/>
            <person name="Kyrpides N.C."/>
            <person name="Klenk H.P."/>
            <person name="Woyke T."/>
        </authorList>
    </citation>
    <scope>NUCLEOTIDE SEQUENCE [LARGE SCALE GENOMIC DNA]</scope>
    <source>
        <strain evidence="2">ATCC 27775 / DSM 1100 / LMG 10767 / O</strain>
    </source>
</reference>
<dbReference type="EMBL" id="CP002691">
    <property type="protein sequence ID" value="AEE50221.1"/>
    <property type="molecule type" value="Genomic_DNA"/>
</dbReference>